<feature type="compositionally biased region" description="Basic and acidic residues" evidence="1">
    <location>
        <begin position="17"/>
        <end position="31"/>
    </location>
</feature>
<name>A0A928VY24_9CYAN</name>
<reference evidence="2" key="1">
    <citation type="submission" date="2020-10" db="EMBL/GenBank/DDBJ databases">
        <authorList>
            <person name="Castelo-Branco R."/>
            <person name="Eusebio N."/>
            <person name="Adriana R."/>
            <person name="Vieira A."/>
            <person name="Brugerolle De Fraissinette N."/>
            <person name="Rezende De Castro R."/>
            <person name="Schneider M.P."/>
            <person name="Vasconcelos V."/>
            <person name="Leao P.N."/>
        </authorList>
    </citation>
    <scope>NUCLEOTIDE SEQUENCE</scope>
    <source>
        <strain evidence="2">LEGE 11467</strain>
    </source>
</reference>
<accession>A0A928VY24</accession>
<sequence length="63" mass="6969">MRSRVRLDVLSHGGLPRGHDPSDRGGVGVEEKSQKFSQIVVWIKVMRANQLTLGLKDEAQNGN</sequence>
<dbReference type="EMBL" id="JADEXN010000331">
    <property type="protein sequence ID" value="MBE9042297.1"/>
    <property type="molecule type" value="Genomic_DNA"/>
</dbReference>
<gene>
    <name evidence="2" type="ORF">IQ235_16080</name>
</gene>
<protein>
    <submittedName>
        <fullName evidence="2">Uncharacterized protein</fullName>
    </submittedName>
</protein>
<keyword evidence="3" id="KW-1185">Reference proteome</keyword>
<organism evidence="2 3">
    <name type="scientific">Zarconia navalis LEGE 11467</name>
    <dbReference type="NCBI Taxonomy" id="1828826"/>
    <lineage>
        <taxon>Bacteria</taxon>
        <taxon>Bacillati</taxon>
        <taxon>Cyanobacteriota</taxon>
        <taxon>Cyanophyceae</taxon>
        <taxon>Oscillatoriophycideae</taxon>
        <taxon>Oscillatoriales</taxon>
        <taxon>Oscillatoriales incertae sedis</taxon>
        <taxon>Zarconia</taxon>
        <taxon>Zarconia navalis</taxon>
    </lineage>
</organism>
<comment type="caution">
    <text evidence="2">The sequence shown here is derived from an EMBL/GenBank/DDBJ whole genome shotgun (WGS) entry which is preliminary data.</text>
</comment>
<proteinExistence type="predicted"/>
<dbReference type="Proteomes" id="UP000621799">
    <property type="component" value="Unassembled WGS sequence"/>
</dbReference>
<evidence type="ECO:0000313" key="2">
    <source>
        <dbReference type="EMBL" id="MBE9042297.1"/>
    </source>
</evidence>
<feature type="region of interest" description="Disordered" evidence="1">
    <location>
        <begin position="1"/>
        <end position="31"/>
    </location>
</feature>
<dbReference type="AlphaFoldDB" id="A0A928VY24"/>
<dbReference type="RefSeq" id="WP_264322464.1">
    <property type="nucleotide sequence ID" value="NZ_JADEXN010000331.1"/>
</dbReference>
<evidence type="ECO:0000256" key="1">
    <source>
        <dbReference type="SAM" id="MobiDB-lite"/>
    </source>
</evidence>
<evidence type="ECO:0000313" key="3">
    <source>
        <dbReference type="Proteomes" id="UP000621799"/>
    </source>
</evidence>